<keyword evidence="1" id="KW-0732">Signal</keyword>
<accession>A0A0C1JNP4</accession>
<evidence type="ECO:0000313" key="2">
    <source>
        <dbReference type="EMBL" id="KIC72151.1"/>
    </source>
</evidence>
<dbReference type="Proteomes" id="UP000031465">
    <property type="component" value="Unassembled WGS sequence"/>
</dbReference>
<reference evidence="2 3" key="1">
    <citation type="journal article" date="2014" name="Mol. Biol. Evol.">
        <title>Massive expansion of Ubiquitination-related gene families within the Chlamydiae.</title>
        <authorList>
            <person name="Domman D."/>
            <person name="Collingro A."/>
            <person name="Lagkouvardos I."/>
            <person name="Gehre L."/>
            <person name="Weinmaier T."/>
            <person name="Rattei T."/>
            <person name="Subtil A."/>
            <person name="Horn M."/>
        </authorList>
    </citation>
    <scope>NUCLEOTIDE SEQUENCE [LARGE SCALE GENOMIC DNA]</scope>
    <source>
        <strain evidence="2 3">EI2</strain>
    </source>
</reference>
<feature type="signal peptide" evidence="1">
    <location>
        <begin position="1"/>
        <end position="24"/>
    </location>
</feature>
<name>A0A0C1JNP4_9BACT</name>
<sequence length="233" mass="25879">MRNTTNFFYKICFFALLFSATAIAQTQTITGSNRLEPLNPIPTTPIVNPTLSSLKPVASPPALVPQQATYLHPGILVFRNNTWEGGDHLLNVSSNIGVYVSIIKPESDPLAISEESLKNIVDQIFKKFNINPVTLAAPGHPPLPAFQIQILAYPIDKGYVVTCEGRLFESVSLQRFVLDPAMAFQAITWEKKGLHVGPTDKIIEQIQTNVAEIAQSFGERFDAFERRKKDLSR</sequence>
<protein>
    <submittedName>
        <fullName evidence="2">Uncharacterized protein</fullName>
    </submittedName>
</protein>
<proteinExistence type="predicted"/>
<dbReference type="AlphaFoldDB" id="A0A0C1JNP4"/>
<evidence type="ECO:0000256" key="1">
    <source>
        <dbReference type="SAM" id="SignalP"/>
    </source>
</evidence>
<dbReference type="RefSeq" id="WP_052236352.1">
    <property type="nucleotide sequence ID" value="NZ_JSAN01000061.1"/>
</dbReference>
<dbReference type="EMBL" id="JSAN01000061">
    <property type="protein sequence ID" value="KIC72151.1"/>
    <property type="molecule type" value="Genomic_DNA"/>
</dbReference>
<evidence type="ECO:0000313" key="3">
    <source>
        <dbReference type="Proteomes" id="UP000031465"/>
    </source>
</evidence>
<feature type="chain" id="PRO_5002134796" evidence="1">
    <location>
        <begin position="25"/>
        <end position="233"/>
    </location>
</feature>
<dbReference type="PATRIC" id="fig|362787.3.peg.960"/>
<organism evidence="2 3">
    <name type="scientific">Candidatus Protochlamydia amoebophila</name>
    <dbReference type="NCBI Taxonomy" id="362787"/>
    <lineage>
        <taxon>Bacteria</taxon>
        <taxon>Pseudomonadati</taxon>
        <taxon>Chlamydiota</taxon>
        <taxon>Chlamydiia</taxon>
        <taxon>Parachlamydiales</taxon>
        <taxon>Parachlamydiaceae</taxon>
        <taxon>Candidatus Protochlamydia</taxon>
    </lineage>
</organism>
<comment type="caution">
    <text evidence="2">The sequence shown here is derived from an EMBL/GenBank/DDBJ whole genome shotgun (WGS) entry which is preliminary data.</text>
</comment>
<gene>
    <name evidence="2" type="ORF">DB44_CO00210</name>
</gene>